<dbReference type="InterPro" id="IPR035971">
    <property type="entry name" value="CBD_sf"/>
</dbReference>
<dbReference type="InterPro" id="IPR004136">
    <property type="entry name" value="NMO"/>
</dbReference>
<evidence type="ECO:0000256" key="7">
    <source>
        <dbReference type="ARBA" id="ARBA00022801"/>
    </source>
</evidence>
<dbReference type="OrthoDB" id="5823761at2759"/>
<dbReference type="GO" id="GO:0016162">
    <property type="term" value="F:cellulose 1,4-beta-cellobiosidase activity"/>
    <property type="evidence" value="ECO:0007669"/>
    <property type="project" value="UniProtKB-EC"/>
</dbReference>
<dbReference type="SUPFAM" id="SSF57180">
    <property type="entry name" value="Cellulose-binding domain"/>
    <property type="match status" value="1"/>
</dbReference>
<dbReference type="EC" id="3.2.1.91" evidence="13"/>
<comment type="catalytic activity">
    <reaction evidence="1">
        <text>Endohydrolysis of (1-&gt;4)-beta-D-glucosidic linkages in cellulose, lichenin and cereal beta-D-glucans.</text>
        <dbReference type="EC" id="3.2.1.4"/>
    </reaction>
</comment>
<dbReference type="SUPFAM" id="SSF51445">
    <property type="entry name" value="(Trans)glycosidases"/>
    <property type="match status" value="1"/>
</dbReference>
<dbReference type="InterPro" id="IPR013785">
    <property type="entry name" value="Aldolase_TIM"/>
</dbReference>
<keyword evidence="7 13" id="KW-0378">Hydrolase</keyword>
<keyword evidence="4" id="KW-0285">Flavoprotein</keyword>
<dbReference type="GO" id="GO:0033950">
    <property type="term" value="F:xyloglucan-specific exo-beta-1,4-glucanase activity"/>
    <property type="evidence" value="ECO:0007669"/>
    <property type="project" value="UniProtKB-EC"/>
</dbReference>
<dbReference type="InterPro" id="IPR017853">
    <property type="entry name" value="GH"/>
</dbReference>
<comment type="catalytic activity">
    <reaction evidence="2">
        <text>Hydrolysis of terminal, non-reducing alpha-D-galactose residues in alpha-D-galactosides, including galactose oligosaccharides, galactomannans and galactolipids.</text>
        <dbReference type="EC" id="3.2.1.22"/>
    </reaction>
</comment>
<dbReference type="Pfam" id="PF00150">
    <property type="entry name" value="Cellulase"/>
    <property type="match status" value="1"/>
</dbReference>
<evidence type="ECO:0000256" key="5">
    <source>
        <dbReference type="ARBA" id="ARBA00022643"/>
    </source>
</evidence>
<dbReference type="Proteomes" id="UP000028545">
    <property type="component" value="Unassembled WGS sequence"/>
</dbReference>
<dbReference type="PROSITE" id="PS00562">
    <property type="entry name" value="CBM1_1"/>
    <property type="match status" value="1"/>
</dbReference>
<comment type="similarity">
    <text evidence="3">Belongs to the glycosyl hydrolase 5 (cellulase A) family.</text>
</comment>
<dbReference type="RefSeq" id="XP_016646366.1">
    <property type="nucleotide sequence ID" value="XM_016783166.1"/>
</dbReference>
<evidence type="ECO:0000256" key="2">
    <source>
        <dbReference type="ARBA" id="ARBA00001255"/>
    </source>
</evidence>
<dbReference type="EC" id="3.2.1.155" evidence="13"/>
<evidence type="ECO:0000256" key="11">
    <source>
        <dbReference type="SAM" id="SignalP"/>
    </source>
</evidence>
<dbReference type="GO" id="GO:0030248">
    <property type="term" value="F:cellulose binding"/>
    <property type="evidence" value="ECO:0007669"/>
    <property type="project" value="InterPro"/>
</dbReference>
<evidence type="ECO:0000313" key="14">
    <source>
        <dbReference type="Proteomes" id="UP000028545"/>
    </source>
</evidence>
<sequence length="734" mass="78964">MKSILLASLAAWGAYAQSGAWGQCGGINWSGPTSCISGYTCVYQNDWYSQCLPASQVPTTTTKAPSTTLTTSTRPPTSTSNPGNGSKKMKWVGVNLSVAEFGQGTYPGTWGKEFYFPDNNAVSTLISQGYNTFRVAFAMERMAVGSLTSNFDQGYLTNLTATVNHITQNGAWAVLDPHNFGRYNGNVITDTNAFKAFWVKLATHFKNNDKVIFDTNNEYNTMESSLVFDLNQAAINGIRETGATQYIFVEGNSWSGAWTWTQINTNLVSLQDPQNKIVYEMHQYLDSDGSGTSTACVSNTIGVERVTAATKWLKDNGKVGFLGEFAGGANANCKEAVTGMLNHLQDNSDVWLGALWWAAGPWWGNYIYSFEPPSGTGYTYYNSLLKQAYPWTSKPLIVLAPMRPVSGPHLAVAVSRAGGLGFINPNGTHQGIIDDFEDVKKLLEAQDTSSDALSKFASGGLLPVGIGFIVWRDDKQVALSTVEKYRPVAVWLFAPRTGQGELDEWISELRNVSPQTQIWIQVGTLGEATAAANSSSPPDVLVIQGTEAGGHGRTSDGLSIVTLFPEVANAIRGSGIPLIATGGIADGRGVAAALSLGAAGVALGTRFIAATEARVKKGYQRAVLDAKDGAKSTVRTTIYNQLRGTNWPEQYSPRGVTNRTWDDFQAKVPYEELKKAFDESTKAGDEGWGIEGRQPTYAGAGVGLVDTVADAETIVNNLRKDAISIAKAVAESFE</sequence>
<evidence type="ECO:0000259" key="12">
    <source>
        <dbReference type="PROSITE" id="PS51164"/>
    </source>
</evidence>
<feature type="domain" description="CBM1" evidence="12">
    <location>
        <begin position="16"/>
        <end position="52"/>
    </location>
</feature>
<dbReference type="GO" id="GO:0018580">
    <property type="term" value="F:nitronate monooxygenase activity"/>
    <property type="evidence" value="ECO:0007669"/>
    <property type="project" value="InterPro"/>
</dbReference>
<evidence type="ECO:0000256" key="9">
    <source>
        <dbReference type="ARBA" id="ARBA00023295"/>
    </source>
</evidence>
<dbReference type="InterPro" id="IPR000254">
    <property type="entry name" value="CBD"/>
</dbReference>
<evidence type="ECO:0000256" key="10">
    <source>
        <dbReference type="SAM" id="MobiDB-lite"/>
    </source>
</evidence>
<dbReference type="SMART" id="SM00236">
    <property type="entry name" value="fCBD"/>
    <property type="match status" value="1"/>
</dbReference>
<reference evidence="13 14" key="1">
    <citation type="journal article" date="2014" name="Genome Announc.">
        <title>Draft genome sequence of the pathogenic fungus Scedosporium apiospermum.</title>
        <authorList>
            <person name="Vandeputte P."/>
            <person name="Ghamrawi S."/>
            <person name="Rechenmann M."/>
            <person name="Iltis A."/>
            <person name="Giraud S."/>
            <person name="Fleury M."/>
            <person name="Thornton C."/>
            <person name="Delhaes L."/>
            <person name="Meyer W."/>
            <person name="Papon N."/>
            <person name="Bouchara J.P."/>
        </authorList>
    </citation>
    <scope>NUCLEOTIDE SEQUENCE [LARGE SCALE GENOMIC DNA]</scope>
    <source>
        <strain evidence="13 14">IHEM 14462</strain>
    </source>
</reference>
<feature type="signal peptide" evidence="11">
    <location>
        <begin position="1"/>
        <end position="16"/>
    </location>
</feature>
<dbReference type="AlphaFoldDB" id="A0A084GGV5"/>
<dbReference type="GO" id="GO:0009251">
    <property type="term" value="P:glucan catabolic process"/>
    <property type="evidence" value="ECO:0007669"/>
    <property type="project" value="TreeGrafter"/>
</dbReference>
<dbReference type="GO" id="GO:0004557">
    <property type="term" value="F:alpha-galactosidase activity"/>
    <property type="evidence" value="ECO:0007669"/>
    <property type="project" value="UniProtKB-EC"/>
</dbReference>
<evidence type="ECO:0000256" key="8">
    <source>
        <dbReference type="ARBA" id="ARBA00023002"/>
    </source>
</evidence>
<evidence type="ECO:0000256" key="6">
    <source>
        <dbReference type="ARBA" id="ARBA00022729"/>
    </source>
</evidence>
<dbReference type="Pfam" id="PF03060">
    <property type="entry name" value="NMO"/>
    <property type="match status" value="1"/>
</dbReference>
<dbReference type="GO" id="GO:0005576">
    <property type="term" value="C:extracellular region"/>
    <property type="evidence" value="ECO:0007669"/>
    <property type="project" value="InterPro"/>
</dbReference>
<dbReference type="KEGG" id="sapo:SAPIO_CDS0363"/>
<feature type="compositionally biased region" description="Low complexity" evidence="10">
    <location>
        <begin position="58"/>
        <end position="80"/>
    </location>
</feature>
<dbReference type="EMBL" id="JOWA01000022">
    <property type="protein sequence ID" value="KEZ46567.1"/>
    <property type="molecule type" value="Genomic_DNA"/>
</dbReference>
<feature type="chain" id="PRO_5001775818" evidence="11">
    <location>
        <begin position="17"/>
        <end position="734"/>
    </location>
</feature>
<evidence type="ECO:0000256" key="3">
    <source>
        <dbReference type="ARBA" id="ARBA00005641"/>
    </source>
</evidence>
<dbReference type="Gene3D" id="3.20.20.70">
    <property type="entry name" value="Aldolase class I"/>
    <property type="match status" value="1"/>
</dbReference>
<dbReference type="PROSITE" id="PS51164">
    <property type="entry name" value="CBM1_2"/>
    <property type="match status" value="1"/>
</dbReference>
<dbReference type="PANTHER" id="PTHR34142:SF1">
    <property type="entry name" value="GLYCOSIDE HYDROLASE FAMILY 5 DOMAIN-CONTAINING PROTEIN"/>
    <property type="match status" value="1"/>
</dbReference>
<organism evidence="13 14">
    <name type="scientific">Pseudallescheria apiosperma</name>
    <name type="common">Scedosporium apiospermum</name>
    <dbReference type="NCBI Taxonomy" id="563466"/>
    <lineage>
        <taxon>Eukaryota</taxon>
        <taxon>Fungi</taxon>
        <taxon>Dikarya</taxon>
        <taxon>Ascomycota</taxon>
        <taxon>Pezizomycotina</taxon>
        <taxon>Sordariomycetes</taxon>
        <taxon>Hypocreomycetidae</taxon>
        <taxon>Microascales</taxon>
        <taxon>Microascaceae</taxon>
        <taxon>Scedosporium</taxon>
    </lineage>
</organism>
<gene>
    <name evidence="13" type="ORF">SAPIO_CDS0363</name>
</gene>
<feature type="region of interest" description="Disordered" evidence="10">
    <location>
        <begin position="58"/>
        <end position="86"/>
    </location>
</feature>
<evidence type="ECO:0000256" key="1">
    <source>
        <dbReference type="ARBA" id="ARBA00000966"/>
    </source>
</evidence>
<dbReference type="PANTHER" id="PTHR34142">
    <property type="entry name" value="ENDO-BETA-1,4-GLUCANASE A"/>
    <property type="match status" value="1"/>
</dbReference>
<name>A0A084GGV5_PSEDA</name>
<dbReference type="HOGENOM" id="CLU_377744_0_0_1"/>
<accession>A0A084GGV5</accession>
<proteinExistence type="inferred from homology"/>
<keyword evidence="14" id="KW-1185">Reference proteome</keyword>
<dbReference type="GO" id="GO:0008810">
    <property type="term" value="F:cellulase activity"/>
    <property type="evidence" value="ECO:0007669"/>
    <property type="project" value="UniProtKB-EC"/>
</dbReference>
<protein>
    <submittedName>
        <fullName evidence="13">Xyloglucan-specific exo-beta-1,4-glucanase</fullName>
        <ecNumber evidence="13">3.2.1.155</ecNumber>
        <ecNumber evidence="13">3.2.1.91</ecNumber>
    </submittedName>
</protein>
<evidence type="ECO:0000313" key="13">
    <source>
        <dbReference type="EMBL" id="KEZ46567.1"/>
    </source>
</evidence>
<keyword evidence="8" id="KW-0560">Oxidoreductase</keyword>
<dbReference type="VEuPathDB" id="FungiDB:SAPIO_CDS0363"/>
<dbReference type="Gene3D" id="3.20.20.80">
    <property type="entry name" value="Glycosidases"/>
    <property type="match status" value="1"/>
</dbReference>
<dbReference type="CDD" id="cd04730">
    <property type="entry name" value="NPD_like"/>
    <property type="match status" value="1"/>
</dbReference>
<comment type="caution">
    <text evidence="13">The sequence shown here is derived from an EMBL/GenBank/DDBJ whole genome shotgun (WGS) entry which is preliminary data.</text>
</comment>
<dbReference type="SUPFAM" id="SSF51412">
    <property type="entry name" value="Inosine monophosphate dehydrogenase (IMPDH)"/>
    <property type="match status" value="1"/>
</dbReference>
<keyword evidence="9 13" id="KW-0326">Glycosidase</keyword>
<keyword evidence="5" id="KW-0288">FMN</keyword>
<dbReference type="Pfam" id="PF00734">
    <property type="entry name" value="CBM_1"/>
    <property type="match status" value="1"/>
</dbReference>
<dbReference type="InterPro" id="IPR001547">
    <property type="entry name" value="Glyco_hydro_5"/>
</dbReference>
<evidence type="ECO:0000256" key="4">
    <source>
        <dbReference type="ARBA" id="ARBA00022630"/>
    </source>
</evidence>
<dbReference type="GeneID" id="27718515"/>
<keyword evidence="6 11" id="KW-0732">Signal</keyword>